<keyword evidence="2" id="KW-1185">Reference proteome</keyword>
<gene>
    <name evidence="1" type="primary">Vigan.06G117200</name>
    <name evidence="1" type="ORF">VIGAN_06117200</name>
</gene>
<sequence length="135" mass="15288">MILINYLNANNSGGFDFFLKRLVTIIDYNTFFPISLASFSSIPSQTFTFFYQNFRFFFFRIRTQQTQKNETLHASASSLTFHCLSLLFTLDRLQQYGGDTCYHGGLAIVGHEMGAEEAAQHGLLDDGVASPRHRG</sequence>
<evidence type="ECO:0000313" key="1">
    <source>
        <dbReference type="EMBL" id="BAT90012.1"/>
    </source>
</evidence>
<protein>
    <submittedName>
        <fullName evidence="1">Uncharacterized protein</fullName>
    </submittedName>
</protein>
<accession>A0A0S3SAY3</accession>
<dbReference type="Proteomes" id="UP000291084">
    <property type="component" value="Chromosome 6"/>
</dbReference>
<reference evidence="1 2" key="1">
    <citation type="journal article" date="2015" name="Sci. Rep.">
        <title>The power of single molecule real-time sequencing technology in the de novo assembly of a eukaryotic genome.</title>
        <authorList>
            <person name="Sakai H."/>
            <person name="Naito K."/>
            <person name="Ogiso-Tanaka E."/>
            <person name="Takahashi Y."/>
            <person name="Iseki K."/>
            <person name="Muto C."/>
            <person name="Satou K."/>
            <person name="Teruya K."/>
            <person name="Shiroma A."/>
            <person name="Shimoji M."/>
            <person name="Hirano T."/>
            <person name="Itoh T."/>
            <person name="Kaga A."/>
            <person name="Tomooka N."/>
        </authorList>
    </citation>
    <scope>NUCLEOTIDE SEQUENCE [LARGE SCALE GENOMIC DNA]</scope>
    <source>
        <strain evidence="2">cv. Shumari</strain>
    </source>
</reference>
<name>A0A0S3SAY3_PHAAN</name>
<dbReference type="EMBL" id="AP015039">
    <property type="protein sequence ID" value="BAT90012.1"/>
    <property type="molecule type" value="Genomic_DNA"/>
</dbReference>
<organism evidence="1 2">
    <name type="scientific">Vigna angularis var. angularis</name>
    <dbReference type="NCBI Taxonomy" id="157739"/>
    <lineage>
        <taxon>Eukaryota</taxon>
        <taxon>Viridiplantae</taxon>
        <taxon>Streptophyta</taxon>
        <taxon>Embryophyta</taxon>
        <taxon>Tracheophyta</taxon>
        <taxon>Spermatophyta</taxon>
        <taxon>Magnoliopsida</taxon>
        <taxon>eudicotyledons</taxon>
        <taxon>Gunneridae</taxon>
        <taxon>Pentapetalae</taxon>
        <taxon>rosids</taxon>
        <taxon>fabids</taxon>
        <taxon>Fabales</taxon>
        <taxon>Fabaceae</taxon>
        <taxon>Papilionoideae</taxon>
        <taxon>50 kb inversion clade</taxon>
        <taxon>NPAAA clade</taxon>
        <taxon>indigoferoid/millettioid clade</taxon>
        <taxon>Phaseoleae</taxon>
        <taxon>Vigna</taxon>
    </lineage>
</organism>
<proteinExistence type="predicted"/>
<evidence type="ECO:0000313" key="2">
    <source>
        <dbReference type="Proteomes" id="UP000291084"/>
    </source>
</evidence>
<dbReference type="AlphaFoldDB" id="A0A0S3SAY3"/>